<feature type="compositionally biased region" description="Basic and acidic residues" evidence="6">
    <location>
        <begin position="763"/>
        <end position="772"/>
    </location>
</feature>
<dbReference type="Gene3D" id="1.10.8.60">
    <property type="match status" value="2"/>
</dbReference>
<name>A0A9R1BHC2_TRITD</name>
<dbReference type="GO" id="GO:0016887">
    <property type="term" value="F:ATP hydrolysis activity"/>
    <property type="evidence" value="ECO:0007669"/>
    <property type="project" value="InterPro"/>
</dbReference>
<dbReference type="GO" id="GO:0005737">
    <property type="term" value="C:cytoplasm"/>
    <property type="evidence" value="ECO:0007669"/>
    <property type="project" value="UniProtKB-SubCell"/>
</dbReference>
<dbReference type="EMBL" id="LT934123">
    <property type="protein sequence ID" value="VAI68647.1"/>
    <property type="molecule type" value="Genomic_DNA"/>
</dbReference>
<evidence type="ECO:0000313" key="9">
    <source>
        <dbReference type="Proteomes" id="UP000324705"/>
    </source>
</evidence>
<dbReference type="SMART" id="SM00382">
    <property type="entry name" value="AAA"/>
    <property type="match status" value="2"/>
</dbReference>
<keyword evidence="3" id="KW-0963">Cytoplasm</keyword>
<dbReference type="FunFam" id="1.10.8.60:FF:000109">
    <property type="entry name" value="Cell division control protein 48 homolog C"/>
    <property type="match status" value="1"/>
</dbReference>
<dbReference type="FunFam" id="3.40.50.300:FF:000365">
    <property type="entry name" value="Ribosome biogenesis ATPase RIX7"/>
    <property type="match status" value="1"/>
</dbReference>
<feature type="compositionally biased region" description="Gly residues" evidence="6">
    <location>
        <begin position="183"/>
        <end position="192"/>
    </location>
</feature>
<feature type="region of interest" description="Disordered" evidence="6">
    <location>
        <begin position="71"/>
        <end position="125"/>
    </location>
</feature>
<dbReference type="AlphaFoldDB" id="A0A9R1BHC2"/>
<dbReference type="InterPro" id="IPR003960">
    <property type="entry name" value="ATPase_AAA_CS"/>
</dbReference>
<reference evidence="8 9" key="1">
    <citation type="submission" date="2017-09" db="EMBL/GenBank/DDBJ databases">
        <authorList>
            <consortium name="International Durum Wheat Genome Sequencing Consortium (IDWGSC)"/>
            <person name="Milanesi L."/>
        </authorList>
    </citation>
    <scope>NUCLEOTIDE SEQUENCE [LARGE SCALE GENOMIC DNA]</scope>
    <source>
        <strain evidence="9">cv. Svevo</strain>
    </source>
</reference>
<dbReference type="InterPro" id="IPR027417">
    <property type="entry name" value="P-loop_NTPase"/>
</dbReference>
<dbReference type="PROSITE" id="PS00674">
    <property type="entry name" value="AAA"/>
    <property type="match status" value="2"/>
</dbReference>
<dbReference type="GO" id="GO:0005524">
    <property type="term" value="F:ATP binding"/>
    <property type="evidence" value="ECO:0007669"/>
    <property type="project" value="UniProtKB-KW"/>
</dbReference>
<dbReference type="FunFam" id="3.40.50.300:FF:000567">
    <property type="entry name" value="ATPase, AAA family protein"/>
    <property type="match status" value="1"/>
</dbReference>
<feature type="domain" description="AAA+ ATPase" evidence="7">
    <location>
        <begin position="534"/>
        <end position="670"/>
    </location>
</feature>
<dbReference type="Pfam" id="PF17862">
    <property type="entry name" value="AAA_lid_3"/>
    <property type="match status" value="2"/>
</dbReference>
<dbReference type="InterPro" id="IPR003959">
    <property type="entry name" value="ATPase_AAA_core"/>
</dbReference>
<evidence type="ECO:0000259" key="7">
    <source>
        <dbReference type="SMART" id="SM00382"/>
    </source>
</evidence>
<dbReference type="InterPro" id="IPR041569">
    <property type="entry name" value="AAA_lid_3"/>
</dbReference>
<dbReference type="Gramene" id="TRITD7Av1G005350.4">
    <property type="protein sequence ID" value="TRITD7Av1G005350.4"/>
    <property type="gene ID" value="TRITD7Av1G005350"/>
</dbReference>
<keyword evidence="9" id="KW-1185">Reference proteome</keyword>
<evidence type="ECO:0000256" key="6">
    <source>
        <dbReference type="SAM" id="MobiDB-lite"/>
    </source>
</evidence>
<dbReference type="Pfam" id="PF00004">
    <property type="entry name" value="AAA"/>
    <property type="match status" value="2"/>
</dbReference>
<accession>A0A9R1BHC2</accession>
<evidence type="ECO:0000313" key="8">
    <source>
        <dbReference type="EMBL" id="VAI68647.1"/>
    </source>
</evidence>
<dbReference type="InterPro" id="IPR003593">
    <property type="entry name" value="AAA+_ATPase"/>
</dbReference>
<keyword evidence="4" id="KW-0547">Nucleotide-binding</keyword>
<dbReference type="OMA" id="GLWSTHR"/>
<comment type="similarity">
    <text evidence="2">Belongs to the AAA ATPase family.</text>
</comment>
<feature type="region of interest" description="Disordered" evidence="6">
    <location>
        <begin position="141"/>
        <end position="198"/>
    </location>
</feature>
<dbReference type="InterPro" id="IPR055278">
    <property type="entry name" value="CDC48c"/>
</dbReference>
<evidence type="ECO:0000256" key="1">
    <source>
        <dbReference type="ARBA" id="ARBA00004496"/>
    </source>
</evidence>
<evidence type="ECO:0000256" key="3">
    <source>
        <dbReference type="ARBA" id="ARBA00022490"/>
    </source>
</evidence>
<evidence type="ECO:0000256" key="5">
    <source>
        <dbReference type="ARBA" id="ARBA00022840"/>
    </source>
</evidence>
<keyword evidence="5" id="KW-0067">ATP-binding</keyword>
<evidence type="ECO:0000256" key="2">
    <source>
        <dbReference type="ARBA" id="ARBA00006914"/>
    </source>
</evidence>
<protein>
    <recommendedName>
        <fullName evidence="7">AAA+ ATPase domain-containing protein</fullName>
    </recommendedName>
</protein>
<organism evidence="8 9">
    <name type="scientific">Triticum turgidum subsp. durum</name>
    <name type="common">Durum wheat</name>
    <name type="synonym">Triticum durum</name>
    <dbReference type="NCBI Taxonomy" id="4567"/>
    <lineage>
        <taxon>Eukaryota</taxon>
        <taxon>Viridiplantae</taxon>
        <taxon>Streptophyta</taxon>
        <taxon>Embryophyta</taxon>
        <taxon>Tracheophyta</taxon>
        <taxon>Spermatophyta</taxon>
        <taxon>Magnoliopsida</taxon>
        <taxon>Liliopsida</taxon>
        <taxon>Poales</taxon>
        <taxon>Poaceae</taxon>
        <taxon>BOP clade</taxon>
        <taxon>Pooideae</taxon>
        <taxon>Triticodae</taxon>
        <taxon>Triticeae</taxon>
        <taxon>Triticinae</taxon>
        <taxon>Triticum</taxon>
    </lineage>
</organism>
<dbReference type="PANTHER" id="PTHR48470">
    <property type="entry name" value="CELL DIVISION CONTROL PROTEIN 48 C ISOFORM 1"/>
    <property type="match status" value="1"/>
</dbReference>
<evidence type="ECO:0000256" key="4">
    <source>
        <dbReference type="ARBA" id="ARBA00022741"/>
    </source>
</evidence>
<feature type="region of interest" description="Disordered" evidence="6">
    <location>
        <begin position="758"/>
        <end position="778"/>
    </location>
</feature>
<gene>
    <name evidence="8" type="ORF">TRITD_7Av1G005350</name>
</gene>
<comment type="subcellular location">
    <subcellularLocation>
        <location evidence="1">Cytoplasm</location>
    </subcellularLocation>
</comment>
<dbReference type="Gene3D" id="3.40.50.300">
    <property type="entry name" value="P-loop containing nucleotide triphosphate hydrolases"/>
    <property type="match status" value="2"/>
</dbReference>
<proteinExistence type="inferred from homology"/>
<feature type="domain" description="AAA+ ATPase" evidence="7">
    <location>
        <begin position="230"/>
        <end position="383"/>
    </location>
</feature>
<dbReference type="Proteomes" id="UP000324705">
    <property type="component" value="Chromosome 7A"/>
</dbReference>
<sequence>MAKRPRNFRAVRSNSFESYLRRVISEAGLAVPGCCADDVAAALRSRHPDLRRKQHAPLVAAVRRALLTVPLAPAPGDESDSEMDSRASSPSSRRRRHDAHATASSSTSYSEHDDDARAPSPPPVFDVTKAMLRTRYASLTPRKEPAAAASQQLEIELNAEKPRRRVTTDGGGGGDPKQEAGASEGGGGGGAKGPRFSDLGGMESVIDELMMEVVVPLCHPELPLRLGVRPVAGILLHGPPGCGKTTLAHAIANETGVPFYKISAPEVVSGVSGASEENIRVLFKKAYRTAPSIVFIDEIDAIASKRENLQREMERRIVTQLMTCMDEFHQNVGSDGGDLDSQSSEKKPGYVIVIGATNRPDAVDQALRRPGRFDREISLGVPDEIGRKQILKMLTQNLTLEKDQFDLFKIARATPGFVGADLKALVDKAGNLAMKRIIVERKKQSGGGDVNNKQDWWRHPWSEGEMDSLCITMDDFEEAATMVQPSLRREGFSSVPDVTWEDVGGLDSLKKEFDRCIVRCIKHPEVYKDFGVNMQAGFLLFGPPGCGKTLIAKAVAHDAGANFIHIKGPELLNKYVGESESEVRKIFTRARINSPCILFFDEIDALTTKRGKEGGWVVERLLNQLLVELDGADQRHGVYVIGATNRIDVIDEAVLRPGRFGKKHFVPLPGADERVAILKAHTEKKTLSVDVDLNAIAHREECNNLTGADLASLVNEAAMAALEERCEFLAKGDSSMSTDLTNKIKLRHFEHALSKVKPSVSEQQRKHFDALSKKYSAN</sequence>
<dbReference type="SUPFAM" id="SSF52540">
    <property type="entry name" value="P-loop containing nucleoside triphosphate hydrolases"/>
    <property type="match status" value="2"/>
</dbReference>
<dbReference type="PANTHER" id="PTHR48470:SF1">
    <property type="entry name" value="CELL DIVISION CONTROL PROTEIN 48 C ISOFORM 1"/>
    <property type="match status" value="1"/>
</dbReference>